<evidence type="ECO:0000313" key="7">
    <source>
        <dbReference type="Proteomes" id="UP000251889"/>
    </source>
</evidence>
<evidence type="ECO:0000313" key="6">
    <source>
        <dbReference type="EMBL" id="RAV97754.1"/>
    </source>
</evidence>
<dbReference type="SMART" id="SM00046">
    <property type="entry name" value="DAGKc"/>
    <property type="match status" value="1"/>
</dbReference>
<dbReference type="OrthoDB" id="9786026at2"/>
<dbReference type="PROSITE" id="PS50146">
    <property type="entry name" value="DAGK"/>
    <property type="match status" value="1"/>
</dbReference>
<gene>
    <name evidence="6" type="ORF">DQQ10_26940</name>
</gene>
<dbReference type="InterPro" id="IPR017438">
    <property type="entry name" value="ATP-NAD_kinase_N"/>
</dbReference>
<organism evidence="6 7">
    <name type="scientific">Pseudochryseolinea flava</name>
    <dbReference type="NCBI Taxonomy" id="2059302"/>
    <lineage>
        <taxon>Bacteria</taxon>
        <taxon>Pseudomonadati</taxon>
        <taxon>Bacteroidota</taxon>
        <taxon>Cytophagia</taxon>
        <taxon>Cytophagales</taxon>
        <taxon>Fulvivirgaceae</taxon>
        <taxon>Pseudochryseolinea</taxon>
    </lineage>
</organism>
<dbReference type="InterPro" id="IPR001206">
    <property type="entry name" value="Diacylglycerol_kinase_cat_dom"/>
</dbReference>
<feature type="domain" description="DAGKc" evidence="5">
    <location>
        <begin position="1"/>
        <end position="129"/>
    </location>
</feature>
<dbReference type="GO" id="GO:0005524">
    <property type="term" value="F:ATP binding"/>
    <property type="evidence" value="ECO:0007669"/>
    <property type="project" value="UniProtKB-KW"/>
</dbReference>
<dbReference type="InterPro" id="IPR050187">
    <property type="entry name" value="Lipid_Phosphate_FormReg"/>
</dbReference>
<dbReference type="Pfam" id="PF00781">
    <property type="entry name" value="DAGK_cat"/>
    <property type="match status" value="1"/>
</dbReference>
<dbReference type="Gene3D" id="2.60.200.40">
    <property type="match status" value="1"/>
</dbReference>
<protein>
    <recommendedName>
        <fullName evidence="5">DAGKc domain-containing protein</fullName>
    </recommendedName>
</protein>
<dbReference type="Gene3D" id="3.40.50.10330">
    <property type="entry name" value="Probable inorganic polyphosphate/atp-NAD kinase, domain 1"/>
    <property type="match status" value="1"/>
</dbReference>
<keyword evidence="7" id="KW-1185">Reference proteome</keyword>
<dbReference type="PANTHER" id="PTHR12358">
    <property type="entry name" value="SPHINGOSINE KINASE"/>
    <property type="match status" value="1"/>
</dbReference>
<dbReference type="SUPFAM" id="SSF111331">
    <property type="entry name" value="NAD kinase/diacylglycerol kinase-like"/>
    <property type="match status" value="1"/>
</dbReference>
<evidence type="ECO:0000256" key="3">
    <source>
        <dbReference type="ARBA" id="ARBA00022777"/>
    </source>
</evidence>
<keyword evidence="1" id="KW-0808">Transferase</keyword>
<dbReference type="PANTHER" id="PTHR12358:SF54">
    <property type="entry name" value="SPHINGOSINE KINASE RELATED PROTEIN"/>
    <property type="match status" value="1"/>
</dbReference>
<dbReference type="EMBL" id="QMFY01000028">
    <property type="protein sequence ID" value="RAV97754.1"/>
    <property type="molecule type" value="Genomic_DNA"/>
</dbReference>
<sequence length="289" mass="31769">MKVLFIMNPNAGRSNADKTILAIHNRAIVDPFDFKFVYTRGEDDDERINTQLEAYQPDRVVACGGDGTLQLVARNLVGKNIPLGILPTGSANGLATAMSIPSDPEEALDVILKRKKIKPTDMLKFNDEHWCIHLSDIGTNALLVKSYHEAGDKGMIGYAKHLMASINQSELMNYKVKTAEGTVEKSGFMVAFANAHKYGTGVQISEGSVSDGRFEISNVQKIDLESAIKAGLTALNVFIDKDMFSDVISCEAAEIEIDRKVHWQVDGEYLGEIDRLKIEVIPSAIQLLV</sequence>
<accession>A0A364XVL3</accession>
<proteinExistence type="predicted"/>
<dbReference type="InterPro" id="IPR016064">
    <property type="entry name" value="NAD/diacylglycerol_kinase_sf"/>
</dbReference>
<keyword evidence="4" id="KW-0067">ATP-binding</keyword>
<evidence type="ECO:0000256" key="2">
    <source>
        <dbReference type="ARBA" id="ARBA00022741"/>
    </source>
</evidence>
<dbReference type="InterPro" id="IPR045540">
    <property type="entry name" value="YegS/DAGK_C"/>
</dbReference>
<dbReference type="Pfam" id="PF19279">
    <property type="entry name" value="YegS_C"/>
    <property type="match status" value="1"/>
</dbReference>
<evidence type="ECO:0000256" key="4">
    <source>
        <dbReference type="ARBA" id="ARBA00022840"/>
    </source>
</evidence>
<evidence type="ECO:0000259" key="5">
    <source>
        <dbReference type="PROSITE" id="PS50146"/>
    </source>
</evidence>
<keyword evidence="3" id="KW-0418">Kinase</keyword>
<keyword evidence="2" id="KW-0547">Nucleotide-binding</keyword>
<comment type="caution">
    <text evidence="6">The sequence shown here is derived from an EMBL/GenBank/DDBJ whole genome shotgun (WGS) entry which is preliminary data.</text>
</comment>
<reference evidence="6 7" key="1">
    <citation type="submission" date="2018-06" db="EMBL/GenBank/DDBJ databases">
        <title>Chryseolinea flavus sp. nov., a member of the phylum Bacteroidetes isolated from soil.</title>
        <authorList>
            <person name="Li Y."/>
            <person name="Wang J."/>
        </authorList>
    </citation>
    <scope>NUCLEOTIDE SEQUENCE [LARGE SCALE GENOMIC DNA]</scope>
    <source>
        <strain evidence="6 7">SDU1-6</strain>
    </source>
</reference>
<dbReference type="GO" id="GO:0016301">
    <property type="term" value="F:kinase activity"/>
    <property type="evidence" value="ECO:0007669"/>
    <property type="project" value="UniProtKB-KW"/>
</dbReference>
<dbReference type="Proteomes" id="UP000251889">
    <property type="component" value="Unassembled WGS sequence"/>
</dbReference>
<dbReference type="AlphaFoldDB" id="A0A364XVL3"/>
<evidence type="ECO:0000256" key="1">
    <source>
        <dbReference type="ARBA" id="ARBA00022679"/>
    </source>
</evidence>
<name>A0A364XVL3_9BACT</name>